<dbReference type="InterPro" id="IPR004099">
    <property type="entry name" value="Pyr_nucl-diS_OxRdtase_dimer"/>
</dbReference>
<evidence type="ECO:0000256" key="4">
    <source>
        <dbReference type="ARBA" id="ARBA00022827"/>
    </source>
</evidence>
<comment type="cofactor">
    <cofactor evidence="1">
        <name>FAD</name>
        <dbReference type="ChEBI" id="CHEBI:57692"/>
    </cofactor>
</comment>
<dbReference type="GO" id="GO:0004148">
    <property type="term" value="F:dihydrolipoyl dehydrogenase (NADH) activity"/>
    <property type="evidence" value="ECO:0007669"/>
    <property type="project" value="UniProtKB-EC"/>
</dbReference>
<dbReference type="PANTHER" id="PTHR22912:SF151">
    <property type="entry name" value="DIHYDROLIPOYL DEHYDROGENASE, MITOCHONDRIAL"/>
    <property type="match status" value="1"/>
</dbReference>
<proteinExistence type="inferred from homology"/>
<evidence type="ECO:0000313" key="13">
    <source>
        <dbReference type="EMBL" id="KYC47938.1"/>
    </source>
</evidence>
<evidence type="ECO:0000259" key="11">
    <source>
        <dbReference type="Pfam" id="PF07992"/>
    </source>
</evidence>
<keyword evidence="6" id="KW-0520">NAD</keyword>
<dbReference type="PANTHER" id="PTHR22912">
    <property type="entry name" value="DISULFIDE OXIDOREDUCTASE"/>
    <property type="match status" value="1"/>
</dbReference>
<accession>A0A150ISU3</accession>
<evidence type="ECO:0000313" key="12">
    <source>
        <dbReference type="EMBL" id="KYC45647.1"/>
    </source>
</evidence>
<dbReference type="NCBIfam" id="NF004947">
    <property type="entry name" value="PRK06292.2-5"/>
    <property type="match status" value="1"/>
</dbReference>
<evidence type="ECO:0000313" key="15">
    <source>
        <dbReference type="Proteomes" id="UP000091929"/>
    </source>
</evidence>
<dbReference type="InterPro" id="IPR023753">
    <property type="entry name" value="FAD/NAD-binding_dom"/>
</dbReference>
<dbReference type="PIRSF" id="PIRSF000350">
    <property type="entry name" value="Mercury_reductase_MerA"/>
    <property type="match status" value="1"/>
</dbReference>
<comment type="caution">
    <text evidence="14">The sequence shown here is derived from an EMBL/GenBank/DDBJ whole genome shotgun (WGS) entry which is preliminary data.</text>
</comment>
<evidence type="ECO:0000256" key="9">
    <source>
        <dbReference type="RuleBase" id="RU003691"/>
    </source>
</evidence>
<dbReference type="PRINTS" id="PR00411">
    <property type="entry name" value="PNDRDTASEI"/>
</dbReference>
<comment type="similarity">
    <text evidence="2 9">Belongs to the class-I pyridine nucleotide-disulfide oxidoreductase family.</text>
</comment>
<dbReference type="Proteomes" id="UP000091929">
    <property type="component" value="Unassembled WGS sequence"/>
</dbReference>
<evidence type="ECO:0000256" key="6">
    <source>
        <dbReference type="ARBA" id="ARBA00023027"/>
    </source>
</evidence>
<accession>A0A150J002</accession>
<dbReference type="InterPro" id="IPR050151">
    <property type="entry name" value="Class-I_Pyr_Nuc-Dis_Oxidored"/>
</dbReference>
<name>A0A150J002_9EURY</name>
<dbReference type="Proteomes" id="UP000092401">
    <property type="component" value="Unassembled WGS sequence"/>
</dbReference>
<reference evidence="15 16" key="1">
    <citation type="journal article" date="2016" name="ISME J.">
        <title>Chasing the elusive Euryarchaeota class WSA2: genomes reveal a uniquely fastidious methyl-reducing methanogen.</title>
        <authorList>
            <person name="Nobu M.K."/>
            <person name="Narihiro T."/>
            <person name="Kuroda K."/>
            <person name="Mei R."/>
            <person name="Liu W.T."/>
        </authorList>
    </citation>
    <scope>NUCLEOTIDE SEQUENCE [LARGE SCALE GENOMIC DNA]</scope>
    <source>
        <strain evidence="12">B03fssc0709_Meth_Bin005</strain>
        <strain evidence="13">B15fssc0709_Meth_Bin003</strain>
        <strain evidence="14">BMIXfssc0709_Meth_Bin006</strain>
    </source>
</reference>
<evidence type="ECO:0000313" key="17">
    <source>
        <dbReference type="Proteomes" id="UP000092403"/>
    </source>
</evidence>
<dbReference type="Pfam" id="PF07992">
    <property type="entry name" value="Pyr_redox_2"/>
    <property type="match status" value="1"/>
</dbReference>
<dbReference type="AlphaFoldDB" id="A0A150J002"/>
<dbReference type="SUPFAM" id="SSF55424">
    <property type="entry name" value="FAD/NAD-linked reductases, dimerisation (C-terminal) domain"/>
    <property type="match status" value="1"/>
</dbReference>
<keyword evidence="4 9" id="KW-0274">FAD</keyword>
<dbReference type="EMBL" id="LNGE01000013">
    <property type="protein sequence ID" value="KYC45647.1"/>
    <property type="molecule type" value="Genomic_DNA"/>
</dbReference>
<dbReference type="SUPFAM" id="SSF51905">
    <property type="entry name" value="FAD/NAD(P)-binding domain"/>
    <property type="match status" value="1"/>
</dbReference>
<protein>
    <submittedName>
        <fullName evidence="14">Dihydrolipoyl dehydrogenase</fullName>
        <ecNumber evidence="14">1.8.1.4</ecNumber>
    </submittedName>
</protein>
<keyword evidence="5 9" id="KW-0560">Oxidoreductase</keyword>
<keyword evidence="3 9" id="KW-0285">Flavoprotein</keyword>
<dbReference type="PROSITE" id="PS00076">
    <property type="entry name" value="PYRIDINE_REDOX_1"/>
    <property type="match status" value="1"/>
</dbReference>
<evidence type="ECO:0000256" key="8">
    <source>
        <dbReference type="ARBA" id="ARBA00023284"/>
    </source>
</evidence>
<dbReference type="InterPro" id="IPR001100">
    <property type="entry name" value="Pyr_nuc-diS_OxRdtase"/>
</dbReference>
<dbReference type="PRINTS" id="PR00368">
    <property type="entry name" value="FADPNR"/>
</dbReference>
<dbReference type="Proteomes" id="UP000092403">
    <property type="component" value="Unassembled WGS sequence"/>
</dbReference>
<dbReference type="InterPro" id="IPR016156">
    <property type="entry name" value="FAD/NAD-linked_Rdtase_dimer_sf"/>
</dbReference>
<accession>A0A150IL36</accession>
<evidence type="ECO:0000256" key="2">
    <source>
        <dbReference type="ARBA" id="ARBA00007532"/>
    </source>
</evidence>
<dbReference type="EMBL" id="LNJC01000011">
    <property type="protein sequence ID" value="KYC50556.1"/>
    <property type="molecule type" value="Genomic_DNA"/>
</dbReference>
<dbReference type="InterPro" id="IPR012999">
    <property type="entry name" value="Pyr_OxRdtase_I_AS"/>
</dbReference>
<dbReference type="GO" id="GO:0006103">
    <property type="term" value="P:2-oxoglutarate metabolic process"/>
    <property type="evidence" value="ECO:0007669"/>
    <property type="project" value="TreeGrafter"/>
</dbReference>
<dbReference type="Pfam" id="PF02852">
    <property type="entry name" value="Pyr_redox_dim"/>
    <property type="match status" value="1"/>
</dbReference>
<dbReference type="InterPro" id="IPR036188">
    <property type="entry name" value="FAD/NAD-bd_sf"/>
</dbReference>
<feature type="domain" description="FAD/NAD(P)-binding" evidence="11">
    <location>
        <begin position="4"/>
        <end position="321"/>
    </location>
</feature>
<organism evidence="14 17">
    <name type="scientific">Candidatus Methanofastidiosum methylothiophilum</name>
    <dbReference type="NCBI Taxonomy" id="1705564"/>
    <lineage>
        <taxon>Archaea</taxon>
        <taxon>Methanobacteriati</taxon>
        <taxon>Methanobacteriota</taxon>
        <taxon>Stenosarchaea group</taxon>
        <taxon>Candidatus Methanofastidiosia</taxon>
        <taxon>Candidatus Methanofastidiosales</taxon>
        <taxon>Candidatus Methanofastidiosaceae</taxon>
        <taxon>Candidatus Methanofastidiosum</taxon>
    </lineage>
</organism>
<keyword evidence="7" id="KW-1015">Disulfide bond</keyword>
<dbReference type="Gene3D" id="3.30.390.30">
    <property type="match status" value="1"/>
</dbReference>
<evidence type="ECO:0000256" key="5">
    <source>
        <dbReference type="ARBA" id="ARBA00023002"/>
    </source>
</evidence>
<evidence type="ECO:0000256" key="1">
    <source>
        <dbReference type="ARBA" id="ARBA00001974"/>
    </source>
</evidence>
<dbReference type="EMBL" id="LNGF01000013">
    <property type="protein sequence ID" value="KYC47938.1"/>
    <property type="molecule type" value="Genomic_DNA"/>
</dbReference>
<gene>
    <name evidence="14" type="primary">lpdA</name>
    <name evidence="12" type="ORF">APG10_00638</name>
    <name evidence="13" type="ORF">APG11_00713</name>
    <name evidence="14" type="ORF">APG12_00690</name>
</gene>
<evidence type="ECO:0000313" key="16">
    <source>
        <dbReference type="Proteomes" id="UP000092401"/>
    </source>
</evidence>
<sequence>MKKYDVLVIGSGAGMGVASDALSNGFKVAVVDKGPLGGTCLNLGCIPSKLIIFPADRVSEIENSKKLGVEANITKIRFKEIMERMRSSIAEDREQMREGIKQAKNLDFYDGAGYFVDDYTMEVNGKKIIGEKIFIAAGARPLIPNVTGIDKVDYLTNESILELNELPKSVVILGGGYIACEFGHFLSGMGSEVTIIQRNVRLVANEEPEVSDLLLKEMSKRMKIYTATEVIELAKEGSLVKVIGKDRNTNKTIEVSAEKLLIAGGRLPNSDLLKVENTGVKTDSRGFIIVDEFLQTSKENIWAFGDVIGKYMFRHSANKEAVYAWHNSLHEKKVPMDYTAIPHAVFSYPEIASVGMTESEAKKKYKVLVGHAKYNSVAKGIAMLEEDSFAKAIVDKETNKILGFHIIGPYASILIQEVINVMANNLDRRAIFKGIHIHPALSELIPSTLGNLVEPKD</sequence>
<dbReference type="EC" id="1.8.1.4" evidence="14"/>
<evidence type="ECO:0000259" key="10">
    <source>
        <dbReference type="Pfam" id="PF02852"/>
    </source>
</evidence>
<dbReference type="Gene3D" id="3.50.50.60">
    <property type="entry name" value="FAD/NAD(P)-binding domain"/>
    <property type="match status" value="2"/>
</dbReference>
<evidence type="ECO:0000256" key="7">
    <source>
        <dbReference type="ARBA" id="ARBA00023157"/>
    </source>
</evidence>
<dbReference type="GO" id="GO:0050660">
    <property type="term" value="F:flavin adenine dinucleotide binding"/>
    <property type="evidence" value="ECO:0007669"/>
    <property type="project" value="TreeGrafter"/>
</dbReference>
<evidence type="ECO:0000256" key="3">
    <source>
        <dbReference type="ARBA" id="ARBA00022630"/>
    </source>
</evidence>
<feature type="domain" description="Pyridine nucleotide-disulphide oxidoreductase dimerisation" evidence="10">
    <location>
        <begin position="341"/>
        <end position="445"/>
    </location>
</feature>
<keyword evidence="8 9" id="KW-0676">Redox-active center</keyword>
<evidence type="ECO:0000313" key="14">
    <source>
        <dbReference type="EMBL" id="KYC50556.1"/>
    </source>
</evidence>